<accession>A0A1M5E1K0</accession>
<reference evidence="6 7" key="1">
    <citation type="submission" date="2016-11" db="EMBL/GenBank/DDBJ databases">
        <authorList>
            <person name="Jaros S."/>
            <person name="Januszkiewicz K."/>
            <person name="Wedrychowicz H."/>
        </authorList>
    </citation>
    <scope>NUCLEOTIDE SEQUENCE [LARGE SCALE GENOMIC DNA]</scope>
    <source>
        <strain evidence="6 7">DSM 18119</strain>
    </source>
</reference>
<evidence type="ECO:0000313" key="7">
    <source>
        <dbReference type="Proteomes" id="UP000184048"/>
    </source>
</evidence>
<gene>
    <name evidence="6" type="ORF">SAMN02745131_03381</name>
</gene>
<dbReference type="InterPro" id="IPR019554">
    <property type="entry name" value="Soluble_ligand-bd"/>
</dbReference>
<dbReference type="GO" id="GO:0015159">
    <property type="term" value="F:polysaccharide transmembrane transporter activity"/>
    <property type="evidence" value="ECO:0007669"/>
    <property type="project" value="InterPro"/>
</dbReference>
<dbReference type="Gene3D" id="3.10.560.10">
    <property type="entry name" value="Outer membrane lipoprotein wza domain like"/>
    <property type="match status" value="1"/>
</dbReference>
<feature type="signal peptide" evidence="3">
    <location>
        <begin position="1"/>
        <end position="18"/>
    </location>
</feature>
<proteinExistence type="predicted"/>
<organism evidence="6 7">
    <name type="scientific">Flavisolibacter ginsengisoli DSM 18119</name>
    <dbReference type="NCBI Taxonomy" id="1121884"/>
    <lineage>
        <taxon>Bacteria</taxon>
        <taxon>Pseudomonadati</taxon>
        <taxon>Bacteroidota</taxon>
        <taxon>Chitinophagia</taxon>
        <taxon>Chitinophagales</taxon>
        <taxon>Chitinophagaceae</taxon>
        <taxon>Flavisolibacter</taxon>
    </lineage>
</organism>
<evidence type="ECO:0000256" key="2">
    <source>
        <dbReference type="SAM" id="Phobius"/>
    </source>
</evidence>
<keyword evidence="7" id="KW-1185">Reference proteome</keyword>
<name>A0A1M5E1K0_9BACT</name>
<dbReference type="Proteomes" id="UP000184048">
    <property type="component" value="Unassembled WGS sequence"/>
</dbReference>
<keyword evidence="2" id="KW-1133">Transmembrane helix</keyword>
<protein>
    <submittedName>
        <fullName evidence="6">Polysaccharide export outer membrane protein</fullName>
    </submittedName>
</protein>
<dbReference type="PANTHER" id="PTHR33619:SF3">
    <property type="entry name" value="POLYSACCHARIDE EXPORT PROTEIN GFCE-RELATED"/>
    <property type="match status" value="1"/>
</dbReference>
<dbReference type="PANTHER" id="PTHR33619">
    <property type="entry name" value="POLYSACCHARIDE EXPORT PROTEIN GFCE-RELATED"/>
    <property type="match status" value="1"/>
</dbReference>
<feature type="chain" id="PRO_5012318964" evidence="3">
    <location>
        <begin position="19"/>
        <end position="264"/>
    </location>
</feature>
<dbReference type="InterPro" id="IPR003715">
    <property type="entry name" value="Poly_export_N"/>
</dbReference>
<dbReference type="STRING" id="1121884.SAMN02745131_03381"/>
<feature type="domain" description="Soluble ligand binding" evidence="5">
    <location>
        <begin position="148"/>
        <end position="200"/>
    </location>
</feature>
<keyword evidence="2" id="KW-0472">Membrane</keyword>
<keyword evidence="1 3" id="KW-0732">Signal</keyword>
<dbReference type="RefSeq" id="WP_072836517.1">
    <property type="nucleotide sequence ID" value="NZ_FQUU01000017.1"/>
</dbReference>
<dbReference type="Pfam" id="PF02563">
    <property type="entry name" value="Poly_export"/>
    <property type="match status" value="1"/>
</dbReference>
<feature type="transmembrane region" description="Helical" evidence="2">
    <location>
        <begin position="244"/>
        <end position="263"/>
    </location>
</feature>
<evidence type="ECO:0000313" key="6">
    <source>
        <dbReference type="EMBL" id="SHF72941.1"/>
    </source>
</evidence>
<evidence type="ECO:0000259" key="4">
    <source>
        <dbReference type="Pfam" id="PF02563"/>
    </source>
</evidence>
<evidence type="ECO:0000256" key="1">
    <source>
        <dbReference type="ARBA" id="ARBA00022729"/>
    </source>
</evidence>
<dbReference type="AlphaFoldDB" id="A0A1M5E1K0"/>
<dbReference type="Pfam" id="PF10531">
    <property type="entry name" value="SLBB"/>
    <property type="match status" value="1"/>
</dbReference>
<feature type="domain" description="Polysaccharide export protein N-terminal" evidence="4">
    <location>
        <begin position="46"/>
        <end position="144"/>
    </location>
</feature>
<dbReference type="InterPro" id="IPR049712">
    <property type="entry name" value="Poly_export"/>
</dbReference>
<evidence type="ECO:0000256" key="3">
    <source>
        <dbReference type="SAM" id="SignalP"/>
    </source>
</evidence>
<evidence type="ECO:0000259" key="5">
    <source>
        <dbReference type="Pfam" id="PF10531"/>
    </source>
</evidence>
<sequence>MCNRWLTTLVFSIGFVLALTSCVNTKKATYFNDIADTAMIAATNIPEPVINPNDLLSISVSSLDPQSTAIFNTPNLPVSPNAGGANNTLQQAVGYLVNREGIVKFPILGNIKAAGLTKKELENTITSQLTDKKLLFDPIVNVRFLNYRVTVLGEVARPGVINVPSEQISILEAIGQAGDLTIYGKRENVALIRQEENGNRTVHRLDLNSSKVLSSPYFFLKSNDVVYVEPGKARAATASRGQQLLPSILSGVSILVVIITSIIK</sequence>
<dbReference type="EMBL" id="FQUU01000017">
    <property type="protein sequence ID" value="SHF72941.1"/>
    <property type="molecule type" value="Genomic_DNA"/>
</dbReference>
<dbReference type="PROSITE" id="PS51257">
    <property type="entry name" value="PROKAR_LIPOPROTEIN"/>
    <property type="match status" value="1"/>
</dbReference>
<keyword evidence="2" id="KW-0812">Transmembrane</keyword>